<comment type="similarity">
    <text evidence="2">Belongs to the cation diffusion facilitator (CDF) transporter (TC 2.A.4) family. SLC30A subfamily.</text>
</comment>
<comment type="subcellular location">
    <subcellularLocation>
        <location evidence="1">Membrane</location>
        <topology evidence="1">Multi-pass membrane protein</topology>
    </subcellularLocation>
</comment>
<evidence type="ECO:0008006" key="14">
    <source>
        <dbReference type="Google" id="ProtNLM"/>
    </source>
</evidence>
<feature type="transmembrane region" description="Helical" evidence="9">
    <location>
        <begin position="81"/>
        <end position="100"/>
    </location>
</feature>
<dbReference type="GO" id="GO:0006882">
    <property type="term" value="P:intracellular zinc ion homeostasis"/>
    <property type="evidence" value="ECO:0007669"/>
    <property type="project" value="TreeGrafter"/>
</dbReference>
<dbReference type="Proteomes" id="UP000242875">
    <property type="component" value="Unassembled WGS sequence"/>
</dbReference>
<evidence type="ECO:0000256" key="2">
    <source>
        <dbReference type="ARBA" id="ARBA00008873"/>
    </source>
</evidence>
<feature type="transmembrane region" description="Helical" evidence="9">
    <location>
        <begin position="254"/>
        <end position="275"/>
    </location>
</feature>
<feature type="transmembrane region" description="Helical" evidence="9">
    <location>
        <begin position="215"/>
        <end position="242"/>
    </location>
</feature>
<feature type="domain" description="Cation efflux protein cytoplasmic" evidence="11">
    <location>
        <begin position="284"/>
        <end position="356"/>
    </location>
</feature>
<organism evidence="12 13">
    <name type="scientific">Bifiguratus adelaidae</name>
    <dbReference type="NCBI Taxonomy" id="1938954"/>
    <lineage>
        <taxon>Eukaryota</taxon>
        <taxon>Fungi</taxon>
        <taxon>Fungi incertae sedis</taxon>
        <taxon>Mucoromycota</taxon>
        <taxon>Mucoromycotina</taxon>
        <taxon>Endogonomycetes</taxon>
        <taxon>Endogonales</taxon>
        <taxon>Endogonales incertae sedis</taxon>
        <taxon>Bifiguratus</taxon>
    </lineage>
</organism>
<feature type="transmembrane region" description="Helical" evidence="9">
    <location>
        <begin position="12"/>
        <end position="34"/>
    </location>
</feature>
<evidence type="ECO:0000259" key="10">
    <source>
        <dbReference type="Pfam" id="PF01545"/>
    </source>
</evidence>
<dbReference type="OrthoDB" id="9944568at2759"/>
<evidence type="ECO:0000256" key="7">
    <source>
        <dbReference type="ARBA" id="ARBA00023136"/>
    </source>
</evidence>
<dbReference type="InterPro" id="IPR027469">
    <property type="entry name" value="Cation_efflux_TMD_sf"/>
</dbReference>
<keyword evidence="3" id="KW-0813">Transport</keyword>
<feature type="domain" description="Cation efflux protein transmembrane" evidence="10">
    <location>
        <begin position="19"/>
        <end position="279"/>
    </location>
</feature>
<dbReference type="InterPro" id="IPR027470">
    <property type="entry name" value="Cation_efflux_CTD"/>
</dbReference>
<protein>
    <recommendedName>
        <fullName evidence="14">Cation efflux protein cytoplasmic domain-containing protein</fullName>
    </recommendedName>
</protein>
<feature type="transmembrane region" description="Helical" evidence="9">
    <location>
        <begin position="40"/>
        <end position="60"/>
    </location>
</feature>
<evidence type="ECO:0000256" key="3">
    <source>
        <dbReference type="ARBA" id="ARBA00022448"/>
    </source>
</evidence>
<keyword evidence="6 9" id="KW-1133">Transmembrane helix</keyword>
<dbReference type="Pfam" id="PF01545">
    <property type="entry name" value="Cation_efflux"/>
    <property type="match status" value="1"/>
</dbReference>
<dbReference type="PANTHER" id="PTHR45820:SF4">
    <property type="entry name" value="ZINC TRANSPORTER 63C, ISOFORM F"/>
    <property type="match status" value="1"/>
</dbReference>
<dbReference type="GO" id="GO:0005385">
    <property type="term" value="F:zinc ion transmembrane transporter activity"/>
    <property type="evidence" value="ECO:0007669"/>
    <property type="project" value="TreeGrafter"/>
</dbReference>
<feature type="transmembrane region" description="Helical" evidence="9">
    <location>
        <begin position="115"/>
        <end position="138"/>
    </location>
</feature>
<feature type="compositionally biased region" description="Polar residues" evidence="8">
    <location>
        <begin position="156"/>
        <end position="168"/>
    </location>
</feature>
<evidence type="ECO:0000256" key="1">
    <source>
        <dbReference type="ARBA" id="ARBA00004141"/>
    </source>
</evidence>
<keyword evidence="13" id="KW-1185">Reference proteome</keyword>
<feature type="region of interest" description="Disordered" evidence="8">
    <location>
        <begin position="145"/>
        <end position="168"/>
    </location>
</feature>
<dbReference type="AlphaFoldDB" id="A0A261XYC6"/>
<comment type="caution">
    <text evidence="12">The sequence shown here is derived from an EMBL/GenBank/DDBJ whole genome shotgun (WGS) entry which is preliminary data.</text>
</comment>
<proteinExistence type="inferred from homology"/>
<keyword evidence="5" id="KW-0862">Zinc</keyword>
<evidence type="ECO:0000313" key="12">
    <source>
        <dbReference type="EMBL" id="OZJ03331.1"/>
    </source>
</evidence>
<keyword evidence="7 9" id="KW-0472">Membrane</keyword>
<evidence type="ECO:0000256" key="4">
    <source>
        <dbReference type="ARBA" id="ARBA00022692"/>
    </source>
</evidence>
<name>A0A261XYC6_9FUNG</name>
<dbReference type="Pfam" id="PF16916">
    <property type="entry name" value="ZT_dimer"/>
    <property type="match status" value="1"/>
</dbReference>
<dbReference type="Gene3D" id="1.20.1510.10">
    <property type="entry name" value="Cation efflux protein transmembrane domain"/>
    <property type="match status" value="1"/>
</dbReference>
<sequence length="405" mass="43768">MAAQKQGTKKLAAYYLVGSVALLYSLVEMGYGVYLRSLLVLSDGFHNLSDVVAIAIAVISERAAAKPKSSAMTFGYQRMRVVGGLVNSVSLFTLAIYIGMDAIPRLIFPEALDKALVVIVIGALGITVNTFGTLVFAATGHVHSDGNSASHDHAKPTTTSLIPSPAQMSSYTDLDDVAMDEIRRIPSPTLSMTTVEAERAKRIKTPKTHSLDGNLVAVFLHFLGDAVSSVFVMVAGILLFSYQGASWAAYIDPVASYFVVALIISTCIQPIRYGIQILLQRVPKSVNLNIVAAEITMIPGVVDVHDFHVWEMVDGLPIASVHAETRRGVSLSAVNNAIKLIFHKAGIHSSTIQVEEAQEDRPTQGLLDHCENNCISTCAEDNCCKDVVKGTERLNQEIRERRVAT</sequence>
<dbReference type="EMBL" id="MVBO01000091">
    <property type="protein sequence ID" value="OZJ03331.1"/>
    <property type="molecule type" value="Genomic_DNA"/>
</dbReference>
<dbReference type="NCBIfam" id="TIGR01297">
    <property type="entry name" value="CDF"/>
    <property type="match status" value="1"/>
</dbReference>
<gene>
    <name evidence="12" type="ORF">BZG36_04226</name>
</gene>
<evidence type="ECO:0000256" key="6">
    <source>
        <dbReference type="ARBA" id="ARBA00022989"/>
    </source>
</evidence>
<dbReference type="InterPro" id="IPR002524">
    <property type="entry name" value="Cation_efflux"/>
</dbReference>
<evidence type="ECO:0000313" key="13">
    <source>
        <dbReference type="Proteomes" id="UP000242875"/>
    </source>
</evidence>
<evidence type="ECO:0000259" key="11">
    <source>
        <dbReference type="Pfam" id="PF16916"/>
    </source>
</evidence>
<dbReference type="GO" id="GO:0016020">
    <property type="term" value="C:membrane"/>
    <property type="evidence" value="ECO:0007669"/>
    <property type="project" value="UniProtKB-SubCell"/>
</dbReference>
<evidence type="ECO:0000256" key="9">
    <source>
        <dbReference type="SAM" id="Phobius"/>
    </source>
</evidence>
<keyword evidence="4 9" id="KW-0812">Transmembrane</keyword>
<dbReference type="InterPro" id="IPR058533">
    <property type="entry name" value="Cation_efflux_TM"/>
</dbReference>
<evidence type="ECO:0000256" key="8">
    <source>
        <dbReference type="SAM" id="MobiDB-lite"/>
    </source>
</evidence>
<reference evidence="12 13" key="1">
    <citation type="journal article" date="2017" name="Mycologia">
        <title>Bifiguratus adelaidae, gen. et sp. nov., a new member of Mucoromycotina in endophytic and soil-dwelling habitats.</title>
        <authorList>
            <person name="Torres-Cruz T.J."/>
            <person name="Billingsley Tobias T.L."/>
            <person name="Almatruk M."/>
            <person name="Hesse C."/>
            <person name="Kuske C.R."/>
            <person name="Desiro A."/>
            <person name="Benucci G.M."/>
            <person name="Bonito G."/>
            <person name="Stajich J.E."/>
            <person name="Dunlap C."/>
            <person name="Arnold A.E."/>
            <person name="Porras-Alfaro A."/>
        </authorList>
    </citation>
    <scope>NUCLEOTIDE SEQUENCE [LARGE SCALE GENOMIC DNA]</scope>
    <source>
        <strain evidence="12 13">AZ0501</strain>
    </source>
</reference>
<accession>A0A261XYC6</accession>
<evidence type="ECO:0000256" key="5">
    <source>
        <dbReference type="ARBA" id="ARBA00022833"/>
    </source>
</evidence>
<dbReference type="PANTHER" id="PTHR45820">
    <property type="entry name" value="FI23527P1"/>
    <property type="match status" value="1"/>
</dbReference>
<dbReference type="SUPFAM" id="SSF161111">
    <property type="entry name" value="Cation efflux protein transmembrane domain-like"/>
    <property type="match status" value="1"/>
</dbReference>